<organism evidence="2">
    <name type="scientific">marine sediment metagenome</name>
    <dbReference type="NCBI Taxonomy" id="412755"/>
    <lineage>
        <taxon>unclassified sequences</taxon>
        <taxon>metagenomes</taxon>
        <taxon>ecological metagenomes</taxon>
    </lineage>
</organism>
<evidence type="ECO:0000256" key="1">
    <source>
        <dbReference type="SAM" id="Phobius"/>
    </source>
</evidence>
<protein>
    <recommendedName>
        <fullName evidence="3">Zinc-finger domain-containing protein</fullName>
    </recommendedName>
</protein>
<gene>
    <name evidence="2" type="ORF">S03H2_14950</name>
</gene>
<dbReference type="AlphaFoldDB" id="X1HM61"/>
<reference evidence="2" key="1">
    <citation type="journal article" date="2014" name="Front. Microbiol.">
        <title>High frequency of phylogenetically diverse reductive dehalogenase-homologous genes in deep subseafloor sedimentary metagenomes.</title>
        <authorList>
            <person name="Kawai M."/>
            <person name="Futagami T."/>
            <person name="Toyoda A."/>
            <person name="Takaki Y."/>
            <person name="Nishi S."/>
            <person name="Hori S."/>
            <person name="Arai W."/>
            <person name="Tsubouchi T."/>
            <person name="Morono Y."/>
            <person name="Uchiyama I."/>
            <person name="Ito T."/>
            <person name="Fujiyama A."/>
            <person name="Inagaki F."/>
            <person name="Takami H."/>
        </authorList>
    </citation>
    <scope>NUCLEOTIDE SEQUENCE</scope>
    <source>
        <strain evidence="2">Expedition CK06-06</strain>
    </source>
</reference>
<sequence>MSISHRKAFEFFHKGMDIRLHFGTGELRADRLQAEALAGLQPDQCTELQTHWADCPECRQDLALSFRLRREAQQRWPLTVTPSRSASEILGAIQDEQHTSARVARLLTPLRIALLAVLLLGVILAFSWVID</sequence>
<keyword evidence="1" id="KW-0812">Transmembrane</keyword>
<keyword evidence="1" id="KW-0472">Membrane</keyword>
<name>X1HM61_9ZZZZ</name>
<dbReference type="EMBL" id="BARU01007589">
    <property type="protein sequence ID" value="GAH46393.1"/>
    <property type="molecule type" value="Genomic_DNA"/>
</dbReference>
<accession>X1HM61</accession>
<comment type="caution">
    <text evidence="2">The sequence shown here is derived from an EMBL/GenBank/DDBJ whole genome shotgun (WGS) entry which is preliminary data.</text>
</comment>
<evidence type="ECO:0008006" key="3">
    <source>
        <dbReference type="Google" id="ProtNLM"/>
    </source>
</evidence>
<evidence type="ECO:0000313" key="2">
    <source>
        <dbReference type="EMBL" id="GAH46393.1"/>
    </source>
</evidence>
<proteinExistence type="predicted"/>
<feature type="non-terminal residue" evidence="2">
    <location>
        <position position="131"/>
    </location>
</feature>
<keyword evidence="1" id="KW-1133">Transmembrane helix</keyword>
<feature type="transmembrane region" description="Helical" evidence="1">
    <location>
        <begin position="112"/>
        <end position="130"/>
    </location>
</feature>